<evidence type="ECO:0000256" key="2">
    <source>
        <dbReference type="ARBA" id="ARBA00010280"/>
    </source>
</evidence>
<dbReference type="KEGG" id="pabo:BCY86_02835"/>
<evidence type="ECO:0000256" key="1">
    <source>
        <dbReference type="ARBA" id="ARBA00004686"/>
    </source>
</evidence>
<keyword evidence="6" id="KW-0547">Nucleotide-binding</keyword>
<dbReference type="InterPro" id="IPR036676">
    <property type="entry name" value="PurM-like_C_sf"/>
</dbReference>
<evidence type="ECO:0000256" key="6">
    <source>
        <dbReference type="ARBA" id="ARBA00022741"/>
    </source>
</evidence>
<evidence type="ECO:0000256" key="3">
    <source>
        <dbReference type="ARBA" id="ARBA00013047"/>
    </source>
</evidence>
<name>A0A1L6MW24_9BACT</name>
<dbReference type="GO" id="GO:0005829">
    <property type="term" value="C:cytosol"/>
    <property type="evidence" value="ECO:0007669"/>
    <property type="project" value="TreeGrafter"/>
</dbReference>
<comment type="similarity">
    <text evidence="2">Belongs to the AIR synthase family.</text>
</comment>
<evidence type="ECO:0000259" key="12">
    <source>
        <dbReference type="Pfam" id="PF00586"/>
    </source>
</evidence>
<dbReference type="GO" id="GO:0006189">
    <property type="term" value="P:'de novo' IMP biosynthetic process"/>
    <property type="evidence" value="ECO:0007669"/>
    <property type="project" value="UniProtKB-UniPathway"/>
</dbReference>
<evidence type="ECO:0000256" key="10">
    <source>
        <dbReference type="ARBA" id="ARBA00033093"/>
    </source>
</evidence>
<dbReference type="SUPFAM" id="SSF55326">
    <property type="entry name" value="PurM N-terminal domain-like"/>
    <property type="match status" value="1"/>
</dbReference>
<feature type="domain" description="PurM-like C-terminal" evidence="13">
    <location>
        <begin position="200"/>
        <end position="371"/>
    </location>
</feature>
<comment type="catalytic activity">
    <reaction evidence="11">
        <text>2-formamido-N(1)-(5-O-phospho-beta-D-ribosyl)acetamidine + ATP = 5-amino-1-(5-phospho-beta-D-ribosyl)imidazole + ADP + phosphate + H(+)</text>
        <dbReference type="Rhea" id="RHEA:23032"/>
        <dbReference type="ChEBI" id="CHEBI:15378"/>
        <dbReference type="ChEBI" id="CHEBI:30616"/>
        <dbReference type="ChEBI" id="CHEBI:43474"/>
        <dbReference type="ChEBI" id="CHEBI:137981"/>
        <dbReference type="ChEBI" id="CHEBI:147287"/>
        <dbReference type="ChEBI" id="CHEBI:456216"/>
        <dbReference type="EC" id="6.3.3.1"/>
    </reaction>
</comment>
<accession>A0A1L6MW24</accession>
<comment type="pathway">
    <text evidence="1">Purine metabolism; IMP biosynthesis via de novo pathway; 5-amino-1-(5-phospho-D-ribosyl)imidazole from N(2)-formyl-N(1)-(5-phospho-D-ribosyl)glycinamide: step 2/2.</text>
</comment>
<evidence type="ECO:0000259" key="13">
    <source>
        <dbReference type="Pfam" id="PF02769"/>
    </source>
</evidence>
<dbReference type="OrthoDB" id="9777881at2"/>
<dbReference type="EC" id="6.3.3.1" evidence="3"/>
<gene>
    <name evidence="14" type="ORF">BCY86_02835</name>
</gene>
<dbReference type="PANTHER" id="PTHR10520:SF12">
    <property type="entry name" value="TRIFUNCTIONAL PURINE BIOSYNTHETIC PROTEIN ADENOSINE-3"/>
    <property type="match status" value="1"/>
</dbReference>
<evidence type="ECO:0000256" key="7">
    <source>
        <dbReference type="ARBA" id="ARBA00022840"/>
    </source>
</evidence>
<evidence type="ECO:0000256" key="11">
    <source>
        <dbReference type="ARBA" id="ARBA00049057"/>
    </source>
</evidence>
<dbReference type="STRING" id="1882918.BCY86_02835"/>
<dbReference type="InterPro" id="IPR004733">
    <property type="entry name" value="PurM_cligase"/>
</dbReference>
<dbReference type="AlphaFoldDB" id="A0A1L6MW24"/>
<dbReference type="PANTHER" id="PTHR10520">
    <property type="entry name" value="TRIFUNCTIONAL PURINE BIOSYNTHETIC PROTEIN ADENOSINE-3-RELATED"/>
    <property type="match status" value="1"/>
</dbReference>
<dbReference type="Pfam" id="PF00586">
    <property type="entry name" value="AIRS"/>
    <property type="match status" value="1"/>
</dbReference>
<reference evidence="14 15" key="1">
    <citation type="submission" date="2016-08" db="EMBL/GenBank/DDBJ databases">
        <title>Identification and validation of antigenic proteins from Pajaroellobacter abortibovis using de-novo genome sequence assembly and reverse vaccinology.</title>
        <authorList>
            <person name="Welly B.T."/>
            <person name="Miller M.R."/>
            <person name="Stott J.L."/>
            <person name="Blanchard M.T."/>
            <person name="Islas-Trejo A.D."/>
            <person name="O'Rourke S.M."/>
            <person name="Young A.E."/>
            <person name="Medrano J.F."/>
            <person name="Van Eenennaam A.L."/>
        </authorList>
    </citation>
    <scope>NUCLEOTIDE SEQUENCE [LARGE SCALE GENOMIC DNA]</scope>
    <source>
        <strain evidence="14 15">BTF92-0548A/99-0131</strain>
    </source>
</reference>
<dbReference type="Proteomes" id="UP000185544">
    <property type="component" value="Chromosome"/>
</dbReference>
<evidence type="ECO:0000313" key="14">
    <source>
        <dbReference type="EMBL" id="APR99726.1"/>
    </source>
</evidence>
<dbReference type="EMBL" id="CP016908">
    <property type="protein sequence ID" value="APR99726.1"/>
    <property type="molecule type" value="Genomic_DNA"/>
</dbReference>
<dbReference type="InterPro" id="IPR016188">
    <property type="entry name" value="PurM-like_N"/>
</dbReference>
<evidence type="ECO:0000256" key="9">
    <source>
        <dbReference type="ARBA" id="ARBA00032931"/>
    </source>
</evidence>
<dbReference type="Gene3D" id="3.90.650.10">
    <property type="entry name" value="PurM-like C-terminal domain"/>
    <property type="match status" value="1"/>
</dbReference>
<keyword evidence="7" id="KW-0067">ATP-binding</keyword>
<dbReference type="UniPathway" id="UPA00074">
    <property type="reaction ID" value="UER00129"/>
</dbReference>
<dbReference type="RefSeq" id="WP_075276373.1">
    <property type="nucleotide sequence ID" value="NZ_CP016908.1"/>
</dbReference>
<organism evidence="14 15">
    <name type="scientific">Pajaroellobacter abortibovis</name>
    <dbReference type="NCBI Taxonomy" id="1882918"/>
    <lineage>
        <taxon>Bacteria</taxon>
        <taxon>Pseudomonadati</taxon>
        <taxon>Myxococcota</taxon>
        <taxon>Polyangia</taxon>
        <taxon>Polyangiales</taxon>
        <taxon>Polyangiaceae</taxon>
    </lineage>
</organism>
<proteinExistence type="inferred from homology"/>
<dbReference type="InterPro" id="IPR036921">
    <property type="entry name" value="PurM-like_N_sf"/>
</dbReference>
<evidence type="ECO:0000256" key="8">
    <source>
        <dbReference type="ARBA" id="ARBA00031908"/>
    </source>
</evidence>
<evidence type="ECO:0000256" key="4">
    <source>
        <dbReference type="ARBA" id="ARBA00020367"/>
    </source>
</evidence>
<dbReference type="GO" id="GO:0005524">
    <property type="term" value="F:ATP binding"/>
    <property type="evidence" value="ECO:0007669"/>
    <property type="project" value="UniProtKB-KW"/>
</dbReference>
<evidence type="ECO:0000256" key="5">
    <source>
        <dbReference type="ARBA" id="ARBA00022598"/>
    </source>
</evidence>
<evidence type="ECO:0000313" key="15">
    <source>
        <dbReference type="Proteomes" id="UP000185544"/>
    </source>
</evidence>
<dbReference type="Pfam" id="PF02769">
    <property type="entry name" value="AIRS_C"/>
    <property type="match status" value="1"/>
</dbReference>
<protein>
    <recommendedName>
        <fullName evidence="4">Phosphoribosylformylglycinamidine cyclo-ligase</fullName>
        <ecNumber evidence="3">6.3.3.1</ecNumber>
    </recommendedName>
    <alternativeName>
        <fullName evidence="9">AIR synthase</fullName>
    </alternativeName>
    <alternativeName>
        <fullName evidence="10">AIRS</fullName>
    </alternativeName>
    <alternativeName>
        <fullName evidence="8">Phosphoribosyl-aminoimidazole synthetase</fullName>
    </alternativeName>
</protein>
<feature type="domain" description="PurM-like N-terminal" evidence="12">
    <location>
        <begin position="45"/>
        <end position="157"/>
    </location>
</feature>
<dbReference type="GO" id="GO:0004641">
    <property type="term" value="F:phosphoribosylformylglycinamidine cyclo-ligase activity"/>
    <property type="evidence" value="ECO:0007669"/>
    <property type="project" value="UniProtKB-EC"/>
</dbReference>
<dbReference type="InterPro" id="IPR010918">
    <property type="entry name" value="PurM-like_C_dom"/>
</dbReference>
<dbReference type="GO" id="GO:0004637">
    <property type="term" value="F:phosphoribosylamine-glycine ligase activity"/>
    <property type="evidence" value="ECO:0007669"/>
    <property type="project" value="TreeGrafter"/>
</dbReference>
<sequence length="388" mass="42655">MTSHYEDRGVSPHKHEVLAALQNIDPGLFPNAFCKAIPDIWTGSPDHCVLLHSDGAGTKANVAYLAFARHQDPSVFLGIAQDSLVMNLDDLLCVGATGPFVLSNTIGRNAALIPGEVLQVLIQSYEFLAKWLQPYHIEIHTCGGETADVGDLVRTLTVDSTLAVRMRRQDFIDCSRIPPNAAIVGLASSGKAHYETDENSGIGTNGFTAARHELLKSQFRTNYPETFAPQVEHLAYQGDLDLDDLVPETPWTVAQALLSPTRTYAPIIVQLLANMKSSIWGMFHNTGGGLTKCVRFAHRARFIKNNLFEPPPLFRFIQEKSKLTLQEMARVFNMGQRFEVICVPEASSQVIECAAAFGVQAKVIGYTAERNTGPALTIEHQGELLHFD</sequence>
<dbReference type="GO" id="GO:0046084">
    <property type="term" value="P:adenine biosynthetic process"/>
    <property type="evidence" value="ECO:0007669"/>
    <property type="project" value="TreeGrafter"/>
</dbReference>
<dbReference type="SUPFAM" id="SSF56042">
    <property type="entry name" value="PurM C-terminal domain-like"/>
    <property type="match status" value="1"/>
</dbReference>
<keyword evidence="15" id="KW-1185">Reference proteome</keyword>
<dbReference type="Gene3D" id="3.30.1330.10">
    <property type="entry name" value="PurM-like, N-terminal domain"/>
    <property type="match status" value="1"/>
</dbReference>
<keyword evidence="5 14" id="KW-0436">Ligase</keyword>